<dbReference type="HOGENOM" id="CLU_1272219_0_0_1"/>
<keyword evidence="3" id="KW-1185">Reference proteome</keyword>
<feature type="region of interest" description="Disordered" evidence="1">
    <location>
        <begin position="1"/>
        <end position="43"/>
    </location>
</feature>
<feature type="region of interest" description="Disordered" evidence="1">
    <location>
        <begin position="196"/>
        <end position="217"/>
    </location>
</feature>
<dbReference type="GeneID" id="6010517"/>
<organism evidence="2 3">
    <name type="scientific">Coprinopsis cinerea (strain Okayama-7 / 130 / ATCC MYA-4618 / FGSC 9003)</name>
    <name type="common">Inky cap fungus</name>
    <name type="synonym">Hormographiella aspergillata</name>
    <dbReference type="NCBI Taxonomy" id="240176"/>
    <lineage>
        <taxon>Eukaryota</taxon>
        <taxon>Fungi</taxon>
        <taxon>Dikarya</taxon>
        <taxon>Basidiomycota</taxon>
        <taxon>Agaricomycotina</taxon>
        <taxon>Agaricomycetes</taxon>
        <taxon>Agaricomycetidae</taxon>
        <taxon>Agaricales</taxon>
        <taxon>Agaricineae</taxon>
        <taxon>Psathyrellaceae</taxon>
        <taxon>Coprinopsis</taxon>
    </lineage>
</organism>
<sequence length="217" mass="23565">MPLSTPRFLIRRAGEGKGDVPQGGVRPPSTPHATSTAGMSAASPALASMSPLLLAQPPVQCMPPPDAFPPCPRKTLKSTDILVRKKPKRVWSSRAESGSVFGSDWEKNMGKSRGTAKRRRLTMSSGTKLSWKPTPPPLSLLSSRELEGEEDDDDDHFDRDNSDGWAEGDDGNEGDVSYRIIRRIPRRFGIFCTGKVSMHGPNPSAMRARSIGGRLSV</sequence>
<evidence type="ECO:0000313" key="3">
    <source>
        <dbReference type="Proteomes" id="UP000001861"/>
    </source>
</evidence>
<dbReference type="RefSeq" id="XP_001834013.2">
    <property type="nucleotide sequence ID" value="XM_001833961.2"/>
</dbReference>
<dbReference type="VEuPathDB" id="FungiDB:CC1G_09427"/>
<comment type="caution">
    <text evidence="2">The sequence shown here is derived from an EMBL/GenBank/DDBJ whole genome shotgun (WGS) entry which is preliminary data.</text>
</comment>
<reference evidence="2 3" key="1">
    <citation type="journal article" date="2010" name="Proc. Natl. Acad. Sci. U.S.A.">
        <title>Insights into evolution of multicellular fungi from the assembled chromosomes of the mushroom Coprinopsis cinerea (Coprinus cinereus).</title>
        <authorList>
            <person name="Stajich J.E."/>
            <person name="Wilke S.K."/>
            <person name="Ahren D."/>
            <person name="Au C.H."/>
            <person name="Birren B.W."/>
            <person name="Borodovsky M."/>
            <person name="Burns C."/>
            <person name="Canback B."/>
            <person name="Casselton L.A."/>
            <person name="Cheng C.K."/>
            <person name="Deng J."/>
            <person name="Dietrich F.S."/>
            <person name="Fargo D.C."/>
            <person name="Farman M.L."/>
            <person name="Gathman A.C."/>
            <person name="Goldberg J."/>
            <person name="Guigo R."/>
            <person name="Hoegger P.J."/>
            <person name="Hooker J.B."/>
            <person name="Huggins A."/>
            <person name="James T.Y."/>
            <person name="Kamada T."/>
            <person name="Kilaru S."/>
            <person name="Kodira C."/>
            <person name="Kues U."/>
            <person name="Kupfer D."/>
            <person name="Kwan H.S."/>
            <person name="Lomsadze A."/>
            <person name="Li W."/>
            <person name="Lilly W.W."/>
            <person name="Ma L.J."/>
            <person name="Mackey A.J."/>
            <person name="Manning G."/>
            <person name="Martin F."/>
            <person name="Muraguchi H."/>
            <person name="Natvig D.O."/>
            <person name="Palmerini H."/>
            <person name="Ramesh M.A."/>
            <person name="Rehmeyer C.J."/>
            <person name="Roe B.A."/>
            <person name="Shenoy N."/>
            <person name="Stanke M."/>
            <person name="Ter-Hovhannisyan V."/>
            <person name="Tunlid A."/>
            <person name="Velagapudi R."/>
            <person name="Vision T.J."/>
            <person name="Zeng Q."/>
            <person name="Zolan M.E."/>
            <person name="Pukkila P.J."/>
        </authorList>
    </citation>
    <scope>NUCLEOTIDE SEQUENCE [LARGE SCALE GENOMIC DNA]</scope>
    <source>
        <strain evidence="3">Okayama-7 / 130 / ATCC MYA-4618 / FGSC 9003</strain>
    </source>
</reference>
<evidence type="ECO:0000313" key="2">
    <source>
        <dbReference type="EMBL" id="EAU87808.2"/>
    </source>
</evidence>
<dbReference type="KEGG" id="cci:CC1G_09427"/>
<feature type="region of interest" description="Disordered" evidence="1">
    <location>
        <begin position="85"/>
        <end position="173"/>
    </location>
</feature>
<dbReference type="OrthoDB" id="2793736at2759"/>
<gene>
    <name evidence="2" type="ORF">CC1G_09427</name>
</gene>
<dbReference type="EMBL" id="AACS02000010">
    <property type="protein sequence ID" value="EAU87808.2"/>
    <property type="molecule type" value="Genomic_DNA"/>
</dbReference>
<name>A8NIJ9_COPC7</name>
<dbReference type="Proteomes" id="UP000001861">
    <property type="component" value="Unassembled WGS sequence"/>
</dbReference>
<dbReference type="InParanoid" id="A8NIJ9"/>
<dbReference type="AlphaFoldDB" id="A8NIJ9"/>
<evidence type="ECO:0000256" key="1">
    <source>
        <dbReference type="SAM" id="MobiDB-lite"/>
    </source>
</evidence>
<accession>A8NIJ9</accession>
<protein>
    <submittedName>
        <fullName evidence="2">Uncharacterized protein</fullName>
    </submittedName>
</protein>
<proteinExistence type="predicted"/>